<keyword evidence="1" id="KW-0175">Coiled coil</keyword>
<evidence type="ECO:0000256" key="1">
    <source>
        <dbReference type="SAM" id="Coils"/>
    </source>
</evidence>
<keyword evidence="4" id="KW-1185">Reference proteome</keyword>
<feature type="compositionally biased region" description="Polar residues" evidence="2">
    <location>
        <begin position="76"/>
        <end position="87"/>
    </location>
</feature>
<dbReference type="Proteomes" id="UP000313359">
    <property type="component" value="Unassembled WGS sequence"/>
</dbReference>
<reference evidence="3" key="1">
    <citation type="journal article" date="2018" name="Genome Biol. Evol.">
        <title>Genomics and development of Lentinus tigrinus, a white-rot wood-decaying mushroom with dimorphic fruiting bodies.</title>
        <authorList>
            <person name="Wu B."/>
            <person name="Xu Z."/>
            <person name="Knudson A."/>
            <person name="Carlson A."/>
            <person name="Chen N."/>
            <person name="Kovaka S."/>
            <person name="LaButti K."/>
            <person name="Lipzen A."/>
            <person name="Pennachio C."/>
            <person name="Riley R."/>
            <person name="Schakwitz W."/>
            <person name="Umezawa K."/>
            <person name="Ohm R.A."/>
            <person name="Grigoriev I.V."/>
            <person name="Nagy L.G."/>
            <person name="Gibbons J."/>
            <person name="Hibbett D."/>
        </authorList>
    </citation>
    <scope>NUCLEOTIDE SEQUENCE [LARGE SCALE GENOMIC DNA]</scope>
    <source>
        <strain evidence="3">ALCF2SS1-6</strain>
    </source>
</reference>
<sequence length="362" mass="39754">MNGQGFTFHVPRGPLPVMNHAQDVVQLDYGPPDGTVAPPMSQLKNVRIQEWAMAYRQPSPSESEEDGDPSADSKSEYPSSQETQLSDLTEPPEDDASSTTTVGDVGAVDSYRAAPTQAPPPTQQAQWHQFHALTRTRTLRKEDTMMSIDAPSIVDQVEERMVAIEGNLRSELCNRQAQSAAEIQAAIRQCFLQTQRELLDLKKEVVDLRLQLERLGLRNGFMRSLKHVMQHSHTGLSRVEGPKAKVQIPRRAGYKFARAGGAFTSHEPISIPTPTTPNLALAPTILLDLILRARAILVLILRARAILGLIHRARALIRRARAILVLLGSILDVGSVLGRLCPGSALSWVGSVLGRLYPRGVL</sequence>
<evidence type="ECO:0000256" key="2">
    <source>
        <dbReference type="SAM" id="MobiDB-lite"/>
    </source>
</evidence>
<proteinExistence type="predicted"/>
<feature type="coiled-coil region" evidence="1">
    <location>
        <begin position="191"/>
        <end position="218"/>
    </location>
</feature>
<protein>
    <submittedName>
        <fullName evidence="3">Uncharacterized protein</fullName>
    </submittedName>
</protein>
<feature type="region of interest" description="Disordered" evidence="2">
    <location>
        <begin position="55"/>
        <end position="103"/>
    </location>
</feature>
<gene>
    <name evidence="3" type="ORF">L227DRAFT_614787</name>
</gene>
<dbReference type="OrthoDB" id="2756462at2759"/>
<dbReference type="EMBL" id="ML122290">
    <property type="protein sequence ID" value="RPD56163.1"/>
    <property type="molecule type" value="Genomic_DNA"/>
</dbReference>
<name>A0A5C2RYK9_9APHY</name>
<dbReference type="AlphaFoldDB" id="A0A5C2RYK9"/>
<evidence type="ECO:0000313" key="3">
    <source>
        <dbReference type="EMBL" id="RPD56163.1"/>
    </source>
</evidence>
<evidence type="ECO:0000313" key="4">
    <source>
        <dbReference type="Proteomes" id="UP000313359"/>
    </source>
</evidence>
<organism evidence="3 4">
    <name type="scientific">Lentinus tigrinus ALCF2SS1-6</name>
    <dbReference type="NCBI Taxonomy" id="1328759"/>
    <lineage>
        <taxon>Eukaryota</taxon>
        <taxon>Fungi</taxon>
        <taxon>Dikarya</taxon>
        <taxon>Basidiomycota</taxon>
        <taxon>Agaricomycotina</taxon>
        <taxon>Agaricomycetes</taxon>
        <taxon>Polyporales</taxon>
        <taxon>Polyporaceae</taxon>
        <taxon>Lentinus</taxon>
    </lineage>
</organism>
<accession>A0A5C2RYK9</accession>